<evidence type="ECO:0000259" key="5">
    <source>
        <dbReference type="Pfam" id="PF04542"/>
    </source>
</evidence>
<evidence type="ECO:0000313" key="7">
    <source>
        <dbReference type="EMBL" id="CCJ34505.1"/>
    </source>
</evidence>
<sequence>MKDLVIKARYDEAAKEKILKSFEPLLKKCCSLYVKNSSDFDDAIQEGRIAILKCIKNYDEDSNVPFEAYVKRAVLNSIREYARKIKEYISLDEDLTEDGEDLYEIIPSEVDIENERIKREDIKRLYNAINNLSPKQREVILEHFFNGKSMVEIANNRRCHYMAVVRLKDRAIEKLKREFNKA</sequence>
<dbReference type="eggNOG" id="COG1191">
    <property type="taxonomic scope" value="Bacteria"/>
</dbReference>
<dbReference type="InterPro" id="IPR036388">
    <property type="entry name" value="WH-like_DNA-bd_sf"/>
</dbReference>
<protein>
    <submittedName>
        <fullName evidence="7">Sigma-70 region 2 domain protein</fullName>
    </submittedName>
</protein>
<dbReference type="NCBIfam" id="TIGR02937">
    <property type="entry name" value="sigma70-ECF"/>
    <property type="match status" value="1"/>
</dbReference>
<comment type="caution">
    <text evidence="7">The sequence shown here is derived from an EMBL/GenBank/DDBJ whole genome shotgun (WGS) entry which is preliminary data.</text>
</comment>
<dbReference type="STRING" id="857293.CAAU_2422"/>
<evidence type="ECO:0000313" key="8">
    <source>
        <dbReference type="Proteomes" id="UP000007652"/>
    </source>
</evidence>
<accession>I7LKJ1</accession>
<gene>
    <name evidence="7" type="ORF">CAAU_2422</name>
</gene>
<evidence type="ECO:0000256" key="2">
    <source>
        <dbReference type="ARBA" id="ARBA00023082"/>
    </source>
</evidence>
<dbReference type="AlphaFoldDB" id="I7LKJ1"/>
<dbReference type="Gene3D" id="1.10.10.10">
    <property type="entry name" value="Winged helix-like DNA-binding domain superfamily/Winged helix DNA-binding domain"/>
    <property type="match status" value="1"/>
</dbReference>
<feature type="domain" description="RNA polymerase sigma-70 region 2" evidence="5">
    <location>
        <begin position="20"/>
        <end position="84"/>
    </location>
</feature>
<dbReference type="Pfam" id="PF04542">
    <property type="entry name" value="Sigma70_r2"/>
    <property type="match status" value="1"/>
</dbReference>
<keyword evidence="2" id="KW-0731">Sigma factor</keyword>
<dbReference type="SUPFAM" id="SSF88946">
    <property type="entry name" value="Sigma2 domain of RNA polymerase sigma factors"/>
    <property type="match status" value="1"/>
</dbReference>
<dbReference type="Proteomes" id="UP000007652">
    <property type="component" value="Unassembled WGS sequence"/>
</dbReference>
<dbReference type="Gene3D" id="1.10.1740.10">
    <property type="match status" value="1"/>
</dbReference>
<proteinExistence type="predicted"/>
<dbReference type="InterPro" id="IPR013249">
    <property type="entry name" value="RNA_pol_sigma70_r4_t2"/>
</dbReference>
<dbReference type="InterPro" id="IPR007627">
    <property type="entry name" value="RNA_pol_sigma70_r2"/>
</dbReference>
<feature type="domain" description="RNA polymerase sigma factor 70 region 4 type 2" evidence="6">
    <location>
        <begin position="124"/>
        <end position="158"/>
    </location>
</feature>
<dbReference type="InterPro" id="IPR013324">
    <property type="entry name" value="RNA_pol_sigma_r3/r4-like"/>
</dbReference>
<dbReference type="PANTHER" id="PTHR30385">
    <property type="entry name" value="SIGMA FACTOR F FLAGELLAR"/>
    <property type="match status" value="1"/>
</dbReference>
<keyword evidence="1" id="KW-0805">Transcription regulation</keyword>
<reference evidence="7 8" key="1">
    <citation type="journal article" date="2011" name="J. Bacteriol.">
        <title>Draft genome sequence of Caloramator australicus strain RC3T, a thermoanaerobe from the Great Artesian Basin of Australia.</title>
        <authorList>
            <person name="Ogg C.D."/>
            <person name="Patel B.K.C."/>
        </authorList>
    </citation>
    <scope>NUCLEOTIDE SEQUENCE [LARGE SCALE GENOMIC DNA]</scope>
    <source>
        <strain evidence="7 8">RC3</strain>
    </source>
</reference>
<organism evidence="7 8">
    <name type="scientific">Caloramator australicus RC3</name>
    <dbReference type="NCBI Taxonomy" id="857293"/>
    <lineage>
        <taxon>Bacteria</taxon>
        <taxon>Bacillati</taxon>
        <taxon>Bacillota</taxon>
        <taxon>Clostridia</taxon>
        <taxon>Eubacteriales</taxon>
        <taxon>Clostridiaceae</taxon>
        <taxon>Caloramator</taxon>
    </lineage>
</organism>
<keyword evidence="3" id="KW-0238">DNA-binding</keyword>
<dbReference type="InterPro" id="IPR014284">
    <property type="entry name" value="RNA_pol_sigma-70_dom"/>
</dbReference>
<evidence type="ECO:0000256" key="3">
    <source>
        <dbReference type="ARBA" id="ARBA00023125"/>
    </source>
</evidence>
<dbReference type="GO" id="GO:0006352">
    <property type="term" value="P:DNA-templated transcription initiation"/>
    <property type="evidence" value="ECO:0007669"/>
    <property type="project" value="InterPro"/>
</dbReference>
<dbReference type="PRINTS" id="PR00046">
    <property type="entry name" value="SIGMA70FCT"/>
</dbReference>
<name>I7LKJ1_9CLOT</name>
<dbReference type="Pfam" id="PF08281">
    <property type="entry name" value="Sigma70_r4_2"/>
    <property type="match status" value="1"/>
</dbReference>
<dbReference type="SUPFAM" id="SSF88659">
    <property type="entry name" value="Sigma3 and sigma4 domains of RNA polymerase sigma factors"/>
    <property type="match status" value="1"/>
</dbReference>
<dbReference type="InterPro" id="IPR000943">
    <property type="entry name" value="RNA_pol_sigma70"/>
</dbReference>
<evidence type="ECO:0000256" key="4">
    <source>
        <dbReference type="ARBA" id="ARBA00023163"/>
    </source>
</evidence>
<dbReference type="EMBL" id="CAKP01000129">
    <property type="protein sequence ID" value="CCJ34505.1"/>
    <property type="molecule type" value="Genomic_DNA"/>
</dbReference>
<dbReference type="GO" id="GO:0003677">
    <property type="term" value="F:DNA binding"/>
    <property type="evidence" value="ECO:0007669"/>
    <property type="project" value="UniProtKB-KW"/>
</dbReference>
<dbReference type="RefSeq" id="WP_008909752.1">
    <property type="nucleotide sequence ID" value="NZ_CAKP01000129.1"/>
</dbReference>
<keyword evidence="8" id="KW-1185">Reference proteome</keyword>
<evidence type="ECO:0000256" key="1">
    <source>
        <dbReference type="ARBA" id="ARBA00023015"/>
    </source>
</evidence>
<dbReference type="GO" id="GO:0016987">
    <property type="term" value="F:sigma factor activity"/>
    <property type="evidence" value="ECO:0007669"/>
    <property type="project" value="UniProtKB-KW"/>
</dbReference>
<keyword evidence="4" id="KW-0804">Transcription</keyword>
<evidence type="ECO:0000259" key="6">
    <source>
        <dbReference type="Pfam" id="PF08281"/>
    </source>
</evidence>
<dbReference type="InterPro" id="IPR013325">
    <property type="entry name" value="RNA_pol_sigma_r2"/>
</dbReference>